<dbReference type="InterPro" id="IPR053716">
    <property type="entry name" value="Flag_assembly_chemotaxis_eff"/>
</dbReference>
<reference evidence="1 2" key="1">
    <citation type="journal article" date="2016" name="Nat. Commun.">
        <title>Thousands of microbial genomes shed light on interconnected biogeochemical processes in an aquifer system.</title>
        <authorList>
            <person name="Anantharaman K."/>
            <person name="Brown C.T."/>
            <person name="Hug L.A."/>
            <person name="Sharon I."/>
            <person name="Castelle C.J."/>
            <person name="Probst A.J."/>
            <person name="Thomas B.C."/>
            <person name="Singh A."/>
            <person name="Wilkins M.J."/>
            <person name="Karaoz U."/>
            <person name="Brodie E.L."/>
            <person name="Williams K.H."/>
            <person name="Hubbard S.S."/>
            <person name="Banfield J.F."/>
        </authorList>
    </citation>
    <scope>NUCLEOTIDE SEQUENCE [LARGE SCALE GENOMIC DNA]</scope>
</reference>
<accession>A0A1F6GBA6</accession>
<evidence type="ECO:0000313" key="2">
    <source>
        <dbReference type="Proteomes" id="UP000178449"/>
    </source>
</evidence>
<protein>
    <recommendedName>
        <fullName evidence="3">Flagellar FliJ protein</fullName>
    </recommendedName>
</protein>
<gene>
    <name evidence="1" type="ORF">A2527_07510</name>
</gene>
<comment type="caution">
    <text evidence="1">The sequence shown here is derived from an EMBL/GenBank/DDBJ whole genome shotgun (WGS) entry which is preliminary data.</text>
</comment>
<sequence length="149" mass="17397">MFRFSMQTALDVRGKQERVKMKEMAERLAVQQGIEAGIAKIDQALIDADQKMNLAKRSGLLDLGSLRQIEGFKYRSKVERGRLEAKHKEAVRATEVKRLELIEAARRRRTLEILRDREEGRYTEHLARIERAFVDETATNQFVQRQRQA</sequence>
<dbReference type="Proteomes" id="UP000178449">
    <property type="component" value="Unassembled WGS sequence"/>
</dbReference>
<dbReference type="AlphaFoldDB" id="A0A1F6GBA6"/>
<proteinExistence type="predicted"/>
<evidence type="ECO:0008006" key="3">
    <source>
        <dbReference type="Google" id="ProtNLM"/>
    </source>
</evidence>
<organism evidence="1 2">
    <name type="scientific">Candidatus Lambdaproteobacteria bacterium RIFOXYD2_FULL_50_16</name>
    <dbReference type="NCBI Taxonomy" id="1817772"/>
    <lineage>
        <taxon>Bacteria</taxon>
        <taxon>Pseudomonadati</taxon>
        <taxon>Pseudomonadota</taxon>
        <taxon>Candidatus Lambdaproteobacteria</taxon>
    </lineage>
</organism>
<dbReference type="Gene3D" id="1.10.287.1700">
    <property type="match status" value="1"/>
</dbReference>
<name>A0A1F6GBA6_9PROT</name>
<dbReference type="STRING" id="1817772.A2527_07510"/>
<dbReference type="EMBL" id="MFNE01000024">
    <property type="protein sequence ID" value="OGG95359.1"/>
    <property type="molecule type" value="Genomic_DNA"/>
</dbReference>
<evidence type="ECO:0000313" key="1">
    <source>
        <dbReference type="EMBL" id="OGG95359.1"/>
    </source>
</evidence>